<name>A0A6A6QSY2_9PEZI</name>
<dbReference type="PANTHER" id="PTHR37919:SF2">
    <property type="entry name" value="EXPERA DOMAIN-CONTAINING PROTEIN"/>
    <property type="match status" value="1"/>
</dbReference>
<protein>
    <recommendedName>
        <fullName evidence="4">C6 transcription factor</fullName>
    </recommendedName>
</protein>
<evidence type="ECO:0008006" key="4">
    <source>
        <dbReference type="Google" id="ProtNLM"/>
    </source>
</evidence>
<evidence type="ECO:0000313" key="2">
    <source>
        <dbReference type="EMBL" id="KAF2494843.1"/>
    </source>
</evidence>
<keyword evidence="1" id="KW-0472">Membrane</keyword>
<proteinExistence type="predicted"/>
<gene>
    <name evidence="2" type="ORF">BU16DRAFT_426731</name>
</gene>
<evidence type="ECO:0000313" key="3">
    <source>
        <dbReference type="Proteomes" id="UP000799750"/>
    </source>
</evidence>
<keyword evidence="1" id="KW-1133">Transmembrane helix</keyword>
<feature type="transmembrane region" description="Helical" evidence="1">
    <location>
        <begin position="137"/>
        <end position="159"/>
    </location>
</feature>
<dbReference type="OrthoDB" id="60858at2759"/>
<dbReference type="PANTHER" id="PTHR37919">
    <property type="entry name" value="PROTEIN CBG05606"/>
    <property type="match status" value="1"/>
</dbReference>
<reference evidence="2" key="1">
    <citation type="journal article" date="2020" name="Stud. Mycol.">
        <title>101 Dothideomycetes genomes: a test case for predicting lifestyles and emergence of pathogens.</title>
        <authorList>
            <person name="Haridas S."/>
            <person name="Albert R."/>
            <person name="Binder M."/>
            <person name="Bloem J."/>
            <person name="Labutti K."/>
            <person name="Salamov A."/>
            <person name="Andreopoulos B."/>
            <person name="Baker S."/>
            <person name="Barry K."/>
            <person name="Bills G."/>
            <person name="Bluhm B."/>
            <person name="Cannon C."/>
            <person name="Castanera R."/>
            <person name="Culley D."/>
            <person name="Daum C."/>
            <person name="Ezra D."/>
            <person name="Gonzalez J."/>
            <person name="Henrissat B."/>
            <person name="Kuo A."/>
            <person name="Liang C."/>
            <person name="Lipzen A."/>
            <person name="Lutzoni F."/>
            <person name="Magnuson J."/>
            <person name="Mondo S."/>
            <person name="Nolan M."/>
            <person name="Ohm R."/>
            <person name="Pangilinan J."/>
            <person name="Park H.-J."/>
            <person name="Ramirez L."/>
            <person name="Alfaro M."/>
            <person name="Sun H."/>
            <person name="Tritt A."/>
            <person name="Yoshinaga Y."/>
            <person name="Zwiers L.-H."/>
            <person name="Turgeon B."/>
            <person name="Goodwin S."/>
            <person name="Spatafora J."/>
            <person name="Crous P."/>
            <person name="Grigoriev I."/>
        </authorList>
    </citation>
    <scope>NUCLEOTIDE SEQUENCE</scope>
    <source>
        <strain evidence="2">CBS 269.34</strain>
    </source>
</reference>
<dbReference type="AlphaFoldDB" id="A0A6A6QSY2"/>
<evidence type="ECO:0000256" key="1">
    <source>
        <dbReference type="SAM" id="Phobius"/>
    </source>
</evidence>
<feature type="non-terminal residue" evidence="2">
    <location>
        <position position="1"/>
    </location>
</feature>
<dbReference type="EMBL" id="MU004190">
    <property type="protein sequence ID" value="KAF2494843.1"/>
    <property type="molecule type" value="Genomic_DNA"/>
</dbReference>
<organism evidence="2 3">
    <name type="scientific">Lophium mytilinum</name>
    <dbReference type="NCBI Taxonomy" id="390894"/>
    <lineage>
        <taxon>Eukaryota</taxon>
        <taxon>Fungi</taxon>
        <taxon>Dikarya</taxon>
        <taxon>Ascomycota</taxon>
        <taxon>Pezizomycotina</taxon>
        <taxon>Dothideomycetes</taxon>
        <taxon>Pleosporomycetidae</taxon>
        <taxon>Mytilinidiales</taxon>
        <taxon>Mytilinidiaceae</taxon>
        <taxon>Lophium</taxon>
    </lineage>
</organism>
<feature type="non-terminal residue" evidence="2">
    <location>
        <position position="212"/>
    </location>
</feature>
<feature type="transmembrane region" description="Helical" evidence="1">
    <location>
        <begin position="26"/>
        <end position="46"/>
    </location>
</feature>
<dbReference type="Proteomes" id="UP000799750">
    <property type="component" value="Unassembled WGS sequence"/>
</dbReference>
<accession>A0A6A6QSY2</accession>
<sequence length="212" mass="23657">STTPSKTSHNRTNLGKWVHKTTNPTLAWLLISIPLVIWVHTDFVLLRPLSMPGGSLEWPLWAPYELYTRTDYIYGWKAFNEKNGFTSAQGTRNIPETLLYIYYLYLVYTQSTQVQAIRGGAKPGFLAQRYVAGRPGALATMVGFAAAVMTLSKTILYGLNEAYSGWSNVGHNEWINFVFLWIIPNGAWLVASALMTFAFGREILQGLSLAAG</sequence>
<keyword evidence="1" id="KW-0812">Transmembrane</keyword>
<keyword evidence="3" id="KW-1185">Reference proteome</keyword>
<feature type="transmembrane region" description="Helical" evidence="1">
    <location>
        <begin position="179"/>
        <end position="199"/>
    </location>
</feature>